<dbReference type="GO" id="GO:0016874">
    <property type="term" value="F:ligase activity"/>
    <property type="evidence" value="ECO:0007669"/>
    <property type="project" value="UniProtKB-KW"/>
</dbReference>
<keyword evidence="1" id="KW-0472">Membrane</keyword>
<keyword evidence="1" id="KW-1133">Transmembrane helix</keyword>
<evidence type="ECO:0000313" key="2">
    <source>
        <dbReference type="EMBL" id="MBD4337838.1"/>
    </source>
</evidence>
<reference evidence="2" key="1">
    <citation type="submission" date="2020-01" db="EMBL/GenBank/DDBJ databases">
        <authorList>
            <person name="Richard D."/>
        </authorList>
    </citation>
    <scope>NUCLEOTIDE SEQUENCE</scope>
    <source>
        <strain evidence="2">JP541</strain>
    </source>
</reference>
<sequence length="81" mass="9420">FILISLIPLLCVGSILLLRYPWFILFVIFTINYFILGISRYVSVEGISVIMEILYVLALVLIFIQAALFQNIEWRRAINIL</sequence>
<feature type="transmembrane region" description="Helical" evidence="1">
    <location>
        <begin position="47"/>
        <end position="69"/>
    </location>
</feature>
<comment type="caution">
    <text evidence="2">The sequence shown here is derived from an EMBL/GenBank/DDBJ whole genome shotgun (WGS) entry which is preliminary data.</text>
</comment>
<feature type="non-terminal residue" evidence="2">
    <location>
        <position position="81"/>
    </location>
</feature>
<keyword evidence="1" id="KW-0812">Transmembrane</keyword>
<evidence type="ECO:0000256" key="1">
    <source>
        <dbReference type="SAM" id="Phobius"/>
    </source>
</evidence>
<feature type="transmembrane region" description="Helical" evidence="1">
    <location>
        <begin position="7"/>
        <end position="35"/>
    </location>
</feature>
<accession>A0A8I0HCH8</accession>
<protein>
    <submittedName>
        <fullName evidence="2">O-antigen ligase domain-containing protein</fullName>
    </submittedName>
</protein>
<feature type="non-terminal residue" evidence="2">
    <location>
        <position position="1"/>
    </location>
</feature>
<keyword evidence="2" id="KW-0436">Ligase</keyword>
<dbReference type="Proteomes" id="UP000653002">
    <property type="component" value="Unassembled WGS sequence"/>
</dbReference>
<proteinExistence type="predicted"/>
<organism evidence="2 3">
    <name type="scientific">Xanthomonas citri pv. citri</name>
    <dbReference type="NCBI Taxonomy" id="611301"/>
    <lineage>
        <taxon>Bacteria</taxon>
        <taxon>Pseudomonadati</taxon>
        <taxon>Pseudomonadota</taxon>
        <taxon>Gammaproteobacteria</taxon>
        <taxon>Lysobacterales</taxon>
        <taxon>Lysobacteraceae</taxon>
        <taxon>Xanthomonas</taxon>
    </lineage>
</organism>
<dbReference type="EMBL" id="JAABFR010001383">
    <property type="protein sequence ID" value="MBD4337838.1"/>
    <property type="molecule type" value="Genomic_DNA"/>
</dbReference>
<dbReference type="AlphaFoldDB" id="A0A8I0HCH8"/>
<gene>
    <name evidence="2" type="ORF">GUH15_17610</name>
</gene>
<evidence type="ECO:0000313" key="3">
    <source>
        <dbReference type="Proteomes" id="UP000653002"/>
    </source>
</evidence>
<name>A0A8I0HCH8_XANCI</name>